<protein>
    <submittedName>
        <fullName evidence="2">Uncharacterized protein</fullName>
    </submittedName>
</protein>
<sequence length="251" mass="28718">MYRVVLKLFINLIIGIGVPLELKTPSVVFGWGFRAFYYMPANLSEVMPMDLNVRKRRSVSRWDIYKTLEKMSEIRRWKTKYKPVEKKSFAVERGPQQNSIFLQGGLHSLRAQGPVKYKSGADDDDRVQTITQVGPVANKLTLLRKKGLSGKPCILRSICEASDVPIDKHNGFIEELFHTLFTLLLRSSNHPLKYGVGPIPPYGNTNMSNSTGRHTVGDNGVLDSRLKENWFDTRLRFKEEGRHPIRDPIFD</sequence>
<proteinExistence type="predicted"/>
<dbReference type="AlphaFoldDB" id="A0AAV8XIR4"/>
<reference evidence="2" key="1">
    <citation type="journal article" date="2023" name="Insect Mol. Biol.">
        <title>Genome sequencing provides insights into the evolution of gene families encoding plant cell wall-degrading enzymes in longhorned beetles.</title>
        <authorList>
            <person name="Shin N.R."/>
            <person name="Okamura Y."/>
            <person name="Kirsch R."/>
            <person name="Pauchet Y."/>
        </authorList>
    </citation>
    <scope>NUCLEOTIDE SEQUENCE</scope>
    <source>
        <strain evidence="2">AMC_N1</strain>
    </source>
</reference>
<gene>
    <name evidence="2" type="ORF">NQ318_011870</name>
</gene>
<name>A0AAV8XIR4_9CUCU</name>
<evidence type="ECO:0000313" key="3">
    <source>
        <dbReference type="Proteomes" id="UP001162162"/>
    </source>
</evidence>
<comment type="caution">
    <text evidence="2">The sequence shown here is derived from an EMBL/GenBank/DDBJ whole genome shotgun (WGS) entry which is preliminary data.</text>
</comment>
<keyword evidence="1" id="KW-0732">Signal</keyword>
<organism evidence="2 3">
    <name type="scientific">Aromia moschata</name>
    <dbReference type="NCBI Taxonomy" id="1265417"/>
    <lineage>
        <taxon>Eukaryota</taxon>
        <taxon>Metazoa</taxon>
        <taxon>Ecdysozoa</taxon>
        <taxon>Arthropoda</taxon>
        <taxon>Hexapoda</taxon>
        <taxon>Insecta</taxon>
        <taxon>Pterygota</taxon>
        <taxon>Neoptera</taxon>
        <taxon>Endopterygota</taxon>
        <taxon>Coleoptera</taxon>
        <taxon>Polyphaga</taxon>
        <taxon>Cucujiformia</taxon>
        <taxon>Chrysomeloidea</taxon>
        <taxon>Cerambycidae</taxon>
        <taxon>Cerambycinae</taxon>
        <taxon>Callichromatini</taxon>
        <taxon>Aromia</taxon>
    </lineage>
</organism>
<accession>A0AAV8XIR4</accession>
<dbReference type="EMBL" id="JAPWTK010000557">
    <property type="protein sequence ID" value="KAJ8938431.1"/>
    <property type="molecule type" value="Genomic_DNA"/>
</dbReference>
<keyword evidence="3" id="KW-1185">Reference proteome</keyword>
<dbReference type="Pfam" id="PF07841">
    <property type="entry name" value="DM4_12"/>
    <property type="match status" value="1"/>
</dbReference>
<dbReference type="InterPro" id="IPR006631">
    <property type="entry name" value="DM4_12"/>
</dbReference>
<dbReference type="PANTHER" id="PTHR21398">
    <property type="entry name" value="AGAP007094-PA"/>
    <property type="match status" value="1"/>
</dbReference>
<feature type="signal peptide" evidence="1">
    <location>
        <begin position="1"/>
        <end position="15"/>
    </location>
</feature>
<dbReference type="PANTHER" id="PTHR21398:SF21">
    <property type="entry name" value="AGAP004005-PA"/>
    <property type="match status" value="1"/>
</dbReference>
<evidence type="ECO:0000256" key="1">
    <source>
        <dbReference type="SAM" id="SignalP"/>
    </source>
</evidence>
<dbReference type="Proteomes" id="UP001162162">
    <property type="component" value="Unassembled WGS sequence"/>
</dbReference>
<feature type="chain" id="PRO_5043586291" evidence="1">
    <location>
        <begin position="16"/>
        <end position="251"/>
    </location>
</feature>
<evidence type="ECO:0000313" key="2">
    <source>
        <dbReference type="EMBL" id="KAJ8938431.1"/>
    </source>
</evidence>